<dbReference type="GO" id="GO:0005829">
    <property type="term" value="C:cytosol"/>
    <property type="evidence" value="ECO:0007669"/>
    <property type="project" value="TreeGrafter"/>
</dbReference>
<dbReference type="GO" id="GO:0000271">
    <property type="term" value="P:polysaccharide biosynthetic process"/>
    <property type="evidence" value="ECO:0007669"/>
    <property type="project" value="TreeGrafter"/>
</dbReference>
<evidence type="ECO:0000313" key="4">
    <source>
        <dbReference type="EMBL" id="GIJ60388.1"/>
    </source>
</evidence>
<evidence type="ECO:0000256" key="1">
    <source>
        <dbReference type="ARBA" id="ARBA00010154"/>
    </source>
</evidence>
<comment type="similarity">
    <text evidence="1">Belongs to the dTDP-4-dehydrorhamnose 3,5-epimerase family.</text>
</comment>
<dbReference type="EMBL" id="BOPG01000053">
    <property type="protein sequence ID" value="GIJ60388.1"/>
    <property type="molecule type" value="Genomic_DNA"/>
</dbReference>
<accession>A0A8J4E3X1</accession>
<protein>
    <submittedName>
        <fullName evidence="4">dTDP-4-dehydrorhamnose 3,5-epimerase</fullName>
    </submittedName>
</protein>
<dbReference type="PANTHER" id="PTHR21047">
    <property type="entry name" value="DTDP-6-DEOXY-D-GLUCOSE-3,5 EPIMERASE"/>
    <property type="match status" value="1"/>
</dbReference>
<keyword evidence="5" id="KW-1185">Reference proteome</keyword>
<dbReference type="InterPro" id="IPR014710">
    <property type="entry name" value="RmlC-like_jellyroll"/>
</dbReference>
<evidence type="ECO:0000256" key="2">
    <source>
        <dbReference type="PIRSR" id="PIRSR600888-1"/>
    </source>
</evidence>
<feature type="active site" description="Proton donor" evidence="2">
    <location>
        <position position="132"/>
    </location>
</feature>
<evidence type="ECO:0000256" key="3">
    <source>
        <dbReference type="PIRSR" id="PIRSR600888-3"/>
    </source>
</evidence>
<dbReference type="AlphaFoldDB" id="A0A8J4E3X1"/>
<comment type="caution">
    <text evidence="4">The sequence shown here is derived from an EMBL/GenBank/DDBJ whole genome shotgun (WGS) entry which is preliminary data.</text>
</comment>
<feature type="active site" description="Proton acceptor" evidence="2">
    <location>
        <position position="62"/>
    </location>
</feature>
<reference evidence="4" key="1">
    <citation type="submission" date="2021-01" db="EMBL/GenBank/DDBJ databases">
        <title>Whole genome shotgun sequence of Virgisporangium aurantiacum NBRC 16421.</title>
        <authorList>
            <person name="Komaki H."/>
            <person name="Tamura T."/>
        </authorList>
    </citation>
    <scope>NUCLEOTIDE SEQUENCE</scope>
    <source>
        <strain evidence="4">NBRC 16421</strain>
    </source>
</reference>
<name>A0A8J4E3X1_9ACTN</name>
<dbReference type="CDD" id="cd00438">
    <property type="entry name" value="cupin_RmlC"/>
    <property type="match status" value="1"/>
</dbReference>
<feature type="site" description="Participates in a stacking interaction with the thymidine ring of dTDP-4-oxo-6-deoxyglucose" evidence="3">
    <location>
        <position position="138"/>
    </location>
</feature>
<dbReference type="InterPro" id="IPR011051">
    <property type="entry name" value="RmlC_Cupin_sf"/>
</dbReference>
<dbReference type="Proteomes" id="UP000612585">
    <property type="component" value="Unassembled WGS sequence"/>
</dbReference>
<dbReference type="GO" id="GO:0008830">
    <property type="term" value="F:dTDP-4-dehydrorhamnose 3,5-epimerase activity"/>
    <property type="evidence" value="ECO:0007669"/>
    <property type="project" value="InterPro"/>
</dbReference>
<dbReference type="PANTHER" id="PTHR21047:SF2">
    <property type="entry name" value="THYMIDINE DIPHOSPHO-4-KETO-RHAMNOSE 3,5-EPIMERASE"/>
    <property type="match status" value="1"/>
</dbReference>
<proteinExistence type="inferred from homology"/>
<dbReference type="Gene3D" id="2.60.120.10">
    <property type="entry name" value="Jelly Rolls"/>
    <property type="match status" value="1"/>
</dbReference>
<dbReference type="RefSeq" id="WP_204004609.1">
    <property type="nucleotide sequence ID" value="NZ_BOPG01000053.1"/>
</dbReference>
<sequence length="200" mass="21072">MDIVELAVPDAYRITPTRRPDERGVFHETMRARELAAATGRRFPVAQANHSVSRRGVLRGLHGVAVPPGQAKYVSCLRGAVLDIVVDVRVGSPAYGTCAVNRLDAGSAVAVFVAEGLAHGFVALTDGATVGYLCSTAYEDTEPYELNPLDPDLALPWGCADPILSAKDRAAPTLAEAAAAGLLPTFRQCRDLYAAADALA</sequence>
<dbReference type="Pfam" id="PF00908">
    <property type="entry name" value="dTDP_sugar_isom"/>
    <property type="match status" value="1"/>
</dbReference>
<organism evidence="4 5">
    <name type="scientific">Virgisporangium aurantiacum</name>
    <dbReference type="NCBI Taxonomy" id="175570"/>
    <lineage>
        <taxon>Bacteria</taxon>
        <taxon>Bacillati</taxon>
        <taxon>Actinomycetota</taxon>
        <taxon>Actinomycetes</taxon>
        <taxon>Micromonosporales</taxon>
        <taxon>Micromonosporaceae</taxon>
        <taxon>Virgisporangium</taxon>
    </lineage>
</organism>
<dbReference type="GO" id="GO:0019305">
    <property type="term" value="P:dTDP-rhamnose biosynthetic process"/>
    <property type="evidence" value="ECO:0007669"/>
    <property type="project" value="TreeGrafter"/>
</dbReference>
<dbReference type="InterPro" id="IPR000888">
    <property type="entry name" value="RmlC-like"/>
</dbReference>
<dbReference type="SUPFAM" id="SSF51182">
    <property type="entry name" value="RmlC-like cupins"/>
    <property type="match status" value="1"/>
</dbReference>
<gene>
    <name evidence="4" type="primary">rfbC_1</name>
    <name evidence="4" type="ORF">Vau01_079040</name>
</gene>
<evidence type="ECO:0000313" key="5">
    <source>
        <dbReference type="Proteomes" id="UP000612585"/>
    </source>
</evidence>